<evidence type="ECO:0000313" key="17">
    <source>
        <dbReference type="Proteomes" id="UP000694920"/>
    </source>
</evidence>
<sequence length="403" mass="49246">MSDYPGQEVEDSGRGEIVSNGSGVQLDESIRRYRYRGSYELRDLEAAIRDAYASKVLQSQIAERRANLMAEKVREKHAADLIRDQEIDTLAVERRRLIEESKRRDEYREELKEQIEARLRETLVREEADRLERQLLIEVDRLRDELEERRKMEAKMALAVKLRAERRVFAEIREIHEDKEREKLANEMERQRKYLDEVERRTRELGALRRERVERRNYVIEAMARNMVDFESEKREREDVISELVAEEMRCEALIEERDRELRERMMKDDLAECLKNQIEQTEENRRRVQDEDDLFAEAVMLRVMQDERVERMTAEARKRACFRYRQELECLMEERRMRRREELDRIREYRKMERDCEIKRRDLVRTERERLLMEHAENIAGFLNKDLLTMEERQRIEKLLKN</sequence>
<dbReference type="Proteomes" id="UP000694920">
    <property type="component" value="Unplaced"/>
</dbReference>
<dbReference type="GO" id="GO:0044782">
    <property type="term" value="P:cilium organization"/>
    <property type="evidence" value="ECO:0007669"/>
    <property type="project" value="TreeGrafter"/>
</dbReference>
<dbReference type="GO" id="GO:0005634">
    <property type="term" value="C:nucleus"/>
    <property type="evidence" value="ECO:0007669"/>
    <property type="project" value="UniProtKB-SubCell"/>
</dbReference>
<dbReference type="Pfam" id="PF13868">
    <property type="entry name" value="TPH"/>
    <property type="match status" value="1"/>
</dbReference>
<dbReference type="PANTHER" id="PTHR19265">
    <property type="entry name" value="MEIOSIS-SPECIFIC NUCLEAR STRUCTURAL PROTEIN 1"/>
    <property type="match status" value="1"/>
</dbReference>
<keyword evidence="11" id="KW-0469">Meiosis</keyword>
<keyword evidence="12" id="KW-0966">Cell projection</keyword>
<feature type="coiled-coil region" evidence="14">
    <location>
        <begin position="90"/>
        <end position="152"/>
    </location>
</feature>
<evidence type="ECO:0000256" key="7">
    <source>
        <dbReference type="ARBA" id="ARBA00023054"/>
    </source>
</evidence>
<keyword evidence="7 14" id="KW-0175">Coiled coil</keyword>
<evidence type="ECO:0000256" key="11">
    <source>
        <dbReference type="ARBA" id="ARBA00023254"/>
    </source>
</evidence>
<feature type="domain" description="Trichohyalin-plectin-homology" evidence="16">
    <location>
        <begin position="36"/>
        <end position="386"/>
    </location>
</feature>
<evidence type="ECO:0000313" key="18">
    <source>
        <dbReference type="RefSeq" id="XP_015593830.1"/>
    </source>
</evidence>
<evidence type="ECO:0000256" key="3">
    <source>
        <dbReference type="ARBA" id="ARBA00009158"/>
    </source>
</evidence>
<evidence type="ECO:0000256" key="9">
    <source>
        <dbReference type="ARBA" id="ARBA00023212"/>
    </source>
</evidence>
<protein>
    <recommendedName>
        <fullName evidence="4">Meiosis-specific nuclear structural protein 1</fullName>
    </recommendedName>
</protein>
<dbReference type="GO" id="GO:0051321">
    <property type="term" value="P:meiotic cell cycle"/>
    <property type="evidence" value="ECO:0007669"/>
    <property type="project" value="UniProtKB-KW"/>
</dbReference>
<reference evidence="18" key="1">
    <citation type="submission" date="2025-08" db="UniProtKB">
        <authorList>
            <consortium name="RefSeq"/>
        </authorList>
    </citation>
    <scope>IDENTIFICATION</scope>
</reference>
<dbReference type="RefSeq" id="XP_015593830.1">
    <property type="nucleotide sequence ID" value="XM_015738344.1"/>
</dbReference>
<dbReference type="PANTHER" id="PTHR19265:SF0">
    <property type="entry name" value="MEIOSIS-SPECIFIC NUCLEAR STRUCTURAL PROTEIN 1"/>
    <property type="match status" value="1"/>
</dbReference>
<keyword evidence="5" id="KW-0963">Cytoplasm</keyword>
<feature type="region of interest" description="Disordered" evidence="15">
    <location>
        <begin position="1"/>
        <end position="21"/>
    </location>
</feature>
<evidence type="ECO:0000256" key="6">
    <source>
        <dbReference type="ARBA" id="ARBA00022846"/>
    </source>
</evidence>
<accession>A0AAJ7FIS5</accession>
<dbReference type="AlphaFoldDB" id="A0AAJ7FIS5"/>
<evidence type="ECO:0000256" key="14">
    <source>
        <dbReference type="SAM" id="Coils"/>
    </source>
</evidence>
<keyword evidence="8" id="KW-0969">Cilium</keyword>
<keyword evidence="6" id="KW-0282">Flagellum</keyword>
<comment type="similarity">
    <text evidence="3">Belongs to the MNS1 family.</text>
</comment>
<comment type="function">
    <text evidence="13">Microtubule inner protein (MIP) part of the dynein-decorated doublet microtubules (DMTs) in cilia axoneme, which is required for motile cilia beating. May play a role in the control of meiotic division and germ cell differentiation through regulation of pairing and recombination during meiosis. Required for sperm flagella assembly. May play a role in the assembly and function of the outer dynein arm-docking complex (ODA-DC). ODA-DC mediates outer dynein arms (ODA) binding onto the axonemal doublet microtubules.</text>
</comment>
<keyword evidence="17" id="KW-1185">Reference proteome</keyword>
<keyword evidence="10" id="KW-0539">Nucleus</keyword>
<feature type="coiled-coil region" evidence="14">
    <location>
        <begin position="244"/>
        <end position="292"/>
    </location>
</feature>
<comment type="subcellular location">
    <subcellularLocation>
        <location evidence="2">Cytoplasm</location>
        <location evidence="2">Cytoskeleton</location>
        <location evidence="2">Flagellum axoneme</location>
    </subcellularLocation>
    <subcellularLocation>
        <location evidence="1">Nucleus</location>
    </subcellularLocation>
</comment>
<dbReference type="InterPro" id="IPR043597">
    <property type="entry name" value="TPH_dom"/>
</dbReference>
<gene>
    <name evidence="18" type="primary">LOC107267090</name>
</gene>
<keyword evidence="9" id="KW-0206">Cytoskeleton</keyword>
<proteinExistence type="inferred from homology"/>
<evidence type="ECO:0000256" key="4">
    <source>
        <dbReference type="ARBA" id="ARBA00014813"/>
    </source>
</evidence>
<evidence type="ECO:0000259" key="16">
    <source>
        <dbReference type="Pfam" id="PF13868"/>
    </source>
</evidence>
<evidence type="ECO:0000256" key="1">
    <source>
        <dbReference type="ARBA" id="ARBA00004123"/>
    </source>
</evidence>
<dbReference type="KEGG" id="ccin:107267090"/>
<dbReference type="GeneID" id="107267090"/>
<dbReference type="InterPro" id="IPR026504">
    <property type="entry name" value="MNS1"/>
</dbReference>
<dbReference type="GO" id="GO:0031514">
    <property type="term" value="C:motile cilium"/>
    <property type="evidence" value="ECO:0007669"/>
    <property type="project" value="TreeGrafter"/>
</dbReference>
<name>A0AAJ7FIS5_CEPCN</name>
<evidence type="ECO:0000256" key="10">
    <source>
        <dbReference type="ARBA" id="ARBA00023242"/>
    </source>
</evidence>
<evidence type="ECO:0000256" key="15">
    <source>
        <dbReference type="SAM" id="MobiDB-lite"/>
    </source>
</evidence>
<evidence type="ECO:0000256" key="2">
    <source>
        <dbReference type="ARBA" id="ARBA00004611"/>
    </source>
</evidence>
<evidence type="ECO:0000256" key="12">
    <source>
        <dbReference type="ARBA" id="ARBA00023273"/>
    </source>
</evidence>
<evidence type="ECO:0000256" key="8">
    <source>
        <dbReference type="ARBA" id="ARBA00023069"/>
    </source>
</evidence>
<evidence type="ECO:0000256" key="13">
    <source>
        <dbReference type="ARBA" id="ARBA00046114"/>
    </source>
</evidence>
<evidence type="ECO:0000256" key="5">
    <source>
        <dbReference type="ARBA" id="ARBA00022490"/>
    </source>
</evidence>
<organism evidence="17 18">
    <name type="scientific">Cephus cinctus</name>
    <name type="common">Wheat stem sawfly</name>
    <dbReference type="NCBI Taxonomy" id="211228"/>
    <lineage>
        <taxon>Eukaryota</taxon>
        <taxon>Metazoa</taxon>
        <taxon>Ecdysozoa</taxon>
        <taxon>Arthropoda</taxon>
        <taxon>Hexapoda</taxon>
        <taxon>Insecta</taxon>
        <taxon>Pterygota</taxon>
        <taxon>Neoptera</taxon>
        <taxon>Endopterygota</taxon>
        <taxon>Hymenoptera</taxon>
        <taxon>Cephoidea</taxon>
        <taxon>Cephidae</taxon>
        <taxon>Cephus</taxon>
    </lineage>
</organism>